<dbReference type="RefSeq" id="WP_116572939.1">
    <property type="nucleotide sequence ID" value="NZ_QDGZ01000006.1"/>
</dbReference>
<comment type="caution">
    <text evidence="1">The sequence shown here is derived from an EMBL/GenBank/DDBJ whole genome shotgun (WGS) entry which is preliminary data.</text>
</comment>
<dbReference type="GO" id="GO:0006355">
    <property type="term" value="P:regulation of DNA-templated transcription"/>
    <property type="evidence" value="ECO:0007669"/>
    <property type="project" value="InterPro"/>
</dbReference>
<dbReference type="EMBL" id="QDGZ01000006">
    <property type="protein sequence ID" value="PVG81871.1"/>
    <property type="molecule type" value="Genomic_DNA"/>
</dbReference>
<sequence length="210" mass="22344">MASATLIGDLVGSRSVVDRQRLHGSLQGILDEVNARARPRSPLRITVGDEFQGAFASVGQAVAAALRIRLALAPAYDVRHGVGWGEVTVLVDEPRVEDGPGWWIARKAVEAVEEAERRPATRSRRTAYRAVEGAGGPDEAAVDAALMLRDALLDGLSERSLSVLRGLLAGSTQREIADELGISASAVSQRVRADHLGALVAAERRLEELG</sequence>
<dbReference type="Gene3D" id="1.10.10.10">
    <property type="entry name" value="Winged helix-like DNA-binding domain superfamily/Winged helix DNA-binding domain"/>
    <property type="match status" value="1"/>
</dbReference>
<protein>
    <recommendedName>
        <fullName evidence="3">RNA polymerase subunit sigma-70</fullName>
    </recommendedName>
</protein>
<proteinExistence type="predicted"/>
<dbReference type="Proteomes" id="UP000246018">
    <property type="component" value="Unassembled WGS sequence"/>
</dbReference>
<dbReference type="AlphaFoldDB" id="A0A2T8F823"/>
<evidence type="ECO:0008006" key="3">
    <source>
        <dbReference type="Google" id="ProtNLM"/>
    </source>
</evidence>
<dbReference type="SUPFAM" id="SSF46894">
    <property type="entry name" value="C-terminal effector domain of the bipartite response regulators"/>
    <property type="match status" value="1"/>
</dbReference>
<keyword evidence="2" id="KW-1185">Reference proteome</keyword>
<reference evidence="1 2" key="1">
    <citation type="submission" date="2018-04" db="EMBL/GenBank/DDBJ databases">
        <title>Genome of Nocardioides gansuensis WSJ-1.</title>
        <authorList>
            <person name="Wu S."/>
            <person name="Wang G."/>
        </authorList>
    </citation>
    <scope>NUCLEOTIDE SEQUENCE [LARGE SCALE GENOMIC DNA]</scope>
    <source>
        <strain evidence="1 2">WSJ-1</strain>
    </source>
</reference>
<dbReference type="InterPro" id="IPR032580">
    <property type="entry name" value="SatD"/>
</dbReference>
<evidence type="ECO:0000313" key="1">
    <source>
        <dbReference type="EMBL" id="PVG81871.1"/>
    </source>
</evidence>
<name>A0A2T8F823_9ACTN</name>
<dbReference type="OrthoDB" id="4711815at2"/>
<dbReference type="Pfam" id="PF16264">
    <property type="entry name" value="SatD"/>
    <property type="match status" value="1"/>
</dbReference>
<accession>A0A2T8F823</accession>
<evidence type="ECO:0000313" key="2">
    <source>
        <dbReference type="Proteomes" id="UP000246018"/>
    </source>
</evidence>
<dbReference type="InterPro" id="IPR036388">
    <property type="entry name" value="WH-like_DNA-bd_sf"/>
</dbReference>
<gene>
    <name evidence="1" type="ORF">DDE18_14210</name>
</gene>
<dbReference type="GO" id="GO:0003677">
    <property type="term" value="F:DNA binding"/>
    <property type="evidence" value="ECO:0007669"/>
    <property type="project" value="InterPro"/>
</dbReference>
<organism evidence="1 2">
    <name type="scientific">Nocardioides gansuensis</name>
    <dbReference type="NCBI Taxonomy" id="2138300"/>
    <lineage>
        <taxon>Bacteria</taxon>
        <taxon>Bacillati</taxon>
        <taxon>Actinomycetota</taxon>
        <taxon>Actinomycetes</taxon>
        <taxon>Propionibacteriales</taxon>
        <taxon>Nocardioidaceae</taxon>
        <taxon>Nocardioides</taxon>
    </lineage>
</organism>
<dbReference type="InterPro" id="IPR016032">
    <property type="entry name" value="Sig_transdc_resp-reg_C-effctor"/>
</dbReference>